<dbReference type="GO" id="GO:0038166">
    <property type="term" value="P:angiotensin-activated signaling pathway"/>
    <property type="evidence" value="ECO:0007669"/>
    <property type="project" value="InterPro"/>
</dbReference>
<reference evidence="6 7" key="1">
    <citation type="journal article" date="2019" name="PLoS ONE">
        <title>Genomic analyses reveal an absence of contemporary introgressive admixture between fin whales and blue whales, despite known hybrids.</title>
        <authorList>
            <person name="Westbury M.V."/>
            <person name="Petersen B."/>
            <person name="Lorenzen E.D."/>
        </authorList>
    </citation>
    <scope>NUCLEOTIDE SEQUENCE [LARGE SCALE GENOMIC DNA]</scope>
    <source>
        <strain evidence="6">FinWhale-01</strain>
    </source>
</reference>
<dbReference type="GO" id="GO:0005886">
    <property type="term" value="C:plasma membrane"/>
    <property type="evidence" value="ECO:0007669"/>
    <property type="project" value="TreeGrafter"/>
</dbReference>
<dbReference type="PANTHER" id="PTHR16521">
    <property type="entry name" value="TYPE-1 ANGIOTENSIN II RECEPTOR-ASSOCIATED PROTEIN"/>
    <property type="match status" value="1"/>
</dbReference>
<accession>A0A643CIS5</accession>
<evidence type="ECO:0000256" key="1">
    <source>
        <dbReference type="ARBA" id="ARBA00004141"/>
    </source>
</evidence>
<comment type="caution">
    <text evidence="6">The sequence shown here is derived from an EMBL/GenBank/DDBJ whole genome shotgun (WGS) entry which is preliminary data.</text>
</comment>
<keyword evidence="2" id="KW-0812">Transmembrane</keyword>
<comment type="subcellular location">
    <subcellularLocation>
        <location evidence="1">Membrane</location>
        <topology evidence="1">Multi-pass membrane protein</topology>
    </subcellularLocation>
</comment>
<evidence type="ECO:0000313" key="7">
    <source>
        <dbReference type="Proteomes" id="UP000437017"/>
    </source>
</evidence>
<dbReference type="GO" id="GO:0008217">
    <property type="term" value="P:regulation of blood pressure"/>
    <property type="evidence" value="ECO:0007669"/>
    <property type="project" value="TreeGrafter"/>
</dbReference>
<evidence type="ECO:0000256" key="3">
    <source>
        <dbReference type="ARBA" id="ARBA00022989"/>
    </source>
</evidence>
<name>A0A643CIS5_BALPH</name>
<proteinExistence type="predicted"/>
<gene>
    <name evidence="6" type="ORF">E2I00_010291</name>
</gene>
<dbReference type="Proteomes" id="UP000437017">
    <property type="component" value="Unassembled WGS sequence"/>
</dbReference>
<evidence type="ECO:0000313" key="6">
    <source>
        <dbReference type="EMBL" id="KAB0400146.1"/>
    </source>
</evidence>
<keyword evidence="5" id="KW-0732">Signal</keyword>
<dbReference type="OrthoDB" id="8191171at2759"/>
<dbReference type="EMBL" id="SGJD01001395">
    <property type="protein sequence ID" value="KAB0400146.1"/>
    <property type="molecule type" value="Genomic_DNA"/>
</dbReference>
<dbReference type="Pfam" id="PF06396">
    <property type="entry name" value="AGTRAP"/>
    <property type="match status" value="1"/>
</dbReference>
<dbReference type="AlphaFoldDB" id="A0A643CIS5"/>
<sequence>GCIVFPGGYAWSNFTILALGVWAVAQRDSIDAISMVSWGSGGRTGLRLSLDLHRSTVPTRRLTLQKCLPTWRAGLTSPKDTEASPAAAGPSLGASLRNGGEGCPTGARLGTVVAFVTSTLSCSVQAPGRAVPEPG</sequence>
<protein>
    <submittedName>
        <fullName evidence="6">Uncharacterized protein</fullName>
    </submittedName>
</protein>
<keyword evidence="4" id="KW-0472">Membrane</keyword>
<keyword evidence="7" id="KW-1185">Reference proteome</keyword>
<evidence type="ECO:0000256" key="4">
    <source>
        <dbReference type="ARBA" id="ARBA00023136"/>
    </source>
</evidence>
<feature type="signal peptide" evidence="5">
    <location>
        <begin position="1"/>
        <end position="26"/>
    </location>
</feature>
<feature type="chain" id="PRO_5024879565" evidence="5">
    <location>
        <begin position="27"/>
        <end position="135"/>
    </location>
</feature>
<keyword evidence="3" id="KW-1133">Transmembrane helix</keyword>
<feature type="non-terminal residue" evidence="6">
    <location>
        <position position="1"/>
    </location>
</feature>
<evidence type="ECO:0000256" key="2">
    <source>
        <dbReference type="ARBA" id="ARBA00022692"/>
    </source>
</evidence>
<feature type="non-terminal residue" evidence="6">
    <location>
        <position position="135"/>
    </location>
</feature>
<dbReference type="PANTHER" id="PTHR16521:SF3">
    <property type="entry name" value="TYPE-1 ANGIOTENSIN II RECEPTOR-ASSOCIATED PROTEIN"/>
    <property type="match status" value="1"/>
</dbReference>
<evidence type="ECO:0000256" key="5">
    <source>
        <dbReference type="SAM" id="SignalP"/>
    </source>
</evidence>
<dbReference type="InterPro" id="IPR009436">
    <property type="entry name" value="AGTRAP"/>
</dbReference>
<organism evidence="6 7">
    <name type="scientific">Balaenoptera physalus</name>
    <name type="common">Fin whale</name>
    <name type="synonym">Balaena physalus</name>
    <dbReference type="NCBI Taxonomy" id="9770"/>
    <lineage>
        <taxon>Eukaryota</taxon>
        <taxon>Metazoa</taxon>
        <taxon>Chordata</taxon>
        <taxon>Craniata</taxon>
        <taxon>Vertebrata</taxon>
        <taxon>Euteleostomi</taxon>
        <taxon>Mammalia</taxon>
        <taxon>Eutheria</taxon>
        <taxon>Laurasiatheria</taxon>
        <taxon>Artiodactyla</taxon>
        <taxon>Whippomorpha</taxon>
        <taxon>Cetacea</taxon>
        <taxon>Mysticeti</taxon>
        <taxon>Balaenopteridae</taxon>
        <taxon>Balaenoptera</taxon>
    </lineage>
</organism>